<reference evidence="1 2" key="1">
    <citation type="submission" date="2018-02" db="EMBL/GenBank/DDBJ databases">
        <authorList>
            <person name="Holder M.E."/>
            <person name="Ajami N.J."/>
            <person name="Petrosino J.F."/>
        </authorList>
    </citation>
    <scope>NUCLEOTIDE SEQUENCE [LARGE SCALE GENOMIC DNA]</scope>
    <source>
        <strain evidence="1 2">ATCC 33285</strain>
    </source>
</reference>
<organism evidence="1 2">
    <name type="scientific">Bacteroides zoogleoformans</name>
    <dbReference type="NCBI Taxonomy" id="28119"/>
    <lineage>
        <taxon>Bacteria</taxon>
        <taxon>Pseudomonadati</taxon>
        <taxon>Bacteroidota</taxon>
        <taxon>Bacteroidia</taxon>
        <taxon>Bacteroidales</taxon>
        <taxon>Bacteroidaceae</taxon>
        <taxon>Bacteroides</taxon>
    </lineage>
</organism>
<protein>
    <submittedName>
        <fullName evidence="1">Uncharacterized protein</fullName>
    </submittedName>
</protein>
<keyword evidence="2" id="KW-1185">Reference proteome</keyword>
<gene>
    <name evidence="1" type="ORF">C4H11_09920</name>
</gene>
<name>A0ABM6T8Y2_9BACE</name>
<accession>A0ABM6T8Y2</accession>
<sequence length="82" mass="9589">MLFSLENYTTKFVEKDTVKKHYFVDSGLLSIFLFSGDAMLSEDVCAIYLRKRYGEEEGLCRTCQSHDGFFRVCYHKIAPYLI</sequence>
<proteinExistence type="predicted"/>
<dbReference type="EMBL" id="CP027231">
    <property type="protein sequence ID" value="AVM53201.1"/>
    <property type="molecule type" value="Genomic_DNA"/>
</dbReference>
<evidence type="ECO:0000313" key="1">
    <source>
        <dbReference type="EMBL" id="AVM53201.1"/>
    </source>
</evidence>
<evidence type="ECO:0000313" key="2">
    <source>
        <dbReference type="Proteomes" id="UP000238304"/>
    </source>
</evidence>
<dbReference type="Proteomes" id="UP000238304">
    <property type="component" value="Chromosome"/>
</dbReference>